<evidence type="ECO:0000259" key="7">
    <source>
        <dbReference type="Pfam" id="PF01030"/>
    </source>
</evidence>
<keyword evidence="2" id="KW-0134">Cell wall</keyword>
<keyword evidence="9" id="KW-1185">Reference proteome</keyword>
<dbReference type="InterPro" id="IPR032675">
    <property type="entry name" value="LRR_dom_sf"/>
</dbReference>
<reference evidence="8" key="1">
    <citation type="submission" date="2022-04" db="EMBL/GenBank/DDBJ databases">
        <title>Hymenobacter sp. isolated from the air.</title>
        <authorList>
            <person name="Won M."/>
            <person name="Lee C.-M."/>
            <person name="Woen H.-Y."/>
            <person name="Kwon S.-W."/>
        </authorList>
    </citation>
    <scope>NUCLEOTIDE SEQUENCE</scope>
    <source>
        <strain evidence="8">5116S-3</strain>
    </source>
</reference>
<dbReference type="PANTHER" id="PTHR31018">
    <property type="entry name" value="SPORULATION-SPECIFIC PROTEIN-RELATED"/>
    <property type="match status" value="1"/>
</dbReference>
<comment type="subcellular location">
    <subcellularLocation>
        <location evidence="1">Secreted</location>
        <location evidence="1">Cell wall</location>
    </subcellularLocation>
</comment>
<proteinExistence type="predicted"/>
<dbReference type="InterPro" id="IPR000494">
    <property type="entry name" value="Rcpt_L-dom"/>
</dbReference>
<dbReference type="PANTHER" id="PTHR31018:SF3">
    <property type="entry name" value="RECEPTOR PROTEIN-TYROSINE KINASE"/>
    <property type="match status" value="1"/>
</dbReference>
<dbReference type="EMBL" id="CP095046">
    <property type="protein sequence ID" value="UOQ72353.1"/>
    <property type="molecule type" value="Genomic_DNA"/>
</dbReference>
<dbReference type="RefSeq" id="WP_244675740.1">
    <property type="nucleotide sequence ID" value="NZ_CP095046.1"/>
</dbReference>
<dbReference type="KEGG" id="hcu:MUN79_28080"/>
<organism evidence="8 9">
    <name type="scientific">Hymenobacter cellulosilyticus</name>
    <dbReference type="NCBI Taxonomy" id="2932248"/>
    <lineage>
        <taxon>Bacteria</taxon>
        <taxon>Pseudomonadati</taxon>
        <taxon>Bacteroidota</taxon>
        <taxon>Cytophagia</taxon>
        <taxon>Cytophagales</taxon>
        <taxon>Hymenobacteraceae</taxon>
        <taxon>Hymenobacter</taxon>
    </lineage>
</organism>
<dbReference type="AlphaFoldDB" id="A0A8T9QBW7"/>
<dbReference type="InterPro" id="IPR036941">
    <property type="entry name" value="Rcpt_L-dom_sf"/>
</dbReference>
<accession>A0A8T9QBW7</accession>
<feature type="signal peptide" evidence="6">
    <location>
        <begin position="1"/>
        <end position="18"/>
    </location>
</feature>
<dbReference type="GO" id="GO:0030313">
    <property type="term" value="C:cell envelope"/>
    <property type="evidence" value="ECO:0007669"/>
    <property type="project" value="UniProtKB-SubCell"/>
</dbReference>
<evidence type="ECO:0000256" key="1">
    <source>
        <dbReference type="ARBA" id="ARBA00004191"/>
    </source>
</evidence>
<sequence length="417" mass="44042">MKQLLLFFLLCAITRLGAAQQCAFNLTSQKQVNDVAASGCTTALSLAIYGGSNASTDPDKIVDLSPLSCITAVTGGVYISVGDLTSLQGLANIRTIGGNLTINSATSNPSLGVNSFQSLESVTGDVTIFNSSGLTAIAGFPSLRTARTVSITRNPALESITGFNALQATGLFSISQCTALRSINGFINLATLVGPTSQEPSQFNISNNPALQEILGFTSLSTVDNFSLTQNDALQQIPSFANLRKVGNLVIQNCGRLTTIPGFSGGLQVNVCNVVANPLLQKIPGFNRLRVWQQLNINNNPALQKVSGFNNGSPAVVNIDTNPGLTVISGFRNTVFSSNYIYVQNNALLDSISGFGGDDAPYVIYVRNNPRLRGIEGALHIDPTSRCQFYLFKITPAGRLCAAVDLQLSAAEGFGLF</sequence>
<dbReference type="SUPFAM" id="SSF52058">
    <property type="entry name" value="L domain-like"/>
    <property type="match status" value="1"/>
</dbReference>
<dbReference type="Proteomes" id="UP000831796">
    <property type="component" value="Chromosome"/>
</dbReference>
<evidence type="ECO:0000313" key="9">
    <source>
        <dbReference type="Proteomes" id="UP000831796"/>
    </source>
</evidence>
<dbReference type="Pfam" id="PF01030">
    <property type="entry name" value="Recep_L_domain"/>
    <property type="match status" value="1"/>
</dbReference>
<keyword evidence="4 6" id="KW-0732">Signal</keyword>
<evidence type="ECO:0000256" key="2">
    <source>
        <dbReference type="ARBA" id="ARBA00022512"/>
    </source>
</evidence>
<keyword evidence="5" id="KW-0325">Glycoprotein</keyword>
<gene>
    <name evidence="8" type="ORF">MUN79_28080</name>
</gene>
<dbReference type="InterPro" id="IPR051648">
    <property type="entry name" value="CWI-Assembly_Regulator"/>
</dbReference>
<evidence type="ECO:0000256" key="6">
    <source>
        <dbReference type="SAM" id="SignalP"/>
    </source>
</evidence>
<dbReference type="Gene3D" id="3.80.10.10">
    <property type="entry name" value="Ribonuclease Inhibitor"/>
    <property type="match status" value="1"/>
</dbReference>
<evidence type="ECO:0000313" key="8">
    <source>
        <dbReference type="EMBL" id="UOQ72353.1"/>
    </source>
</evidence>
<evidence type="ECO:0000256" key="3">
    <source>
        <dbReference type="ARBA" id="ARBA00022525"/>
    </source>
</evidence>
<name>A0A8T9QBW7_9BACT</name>
<protein>
    <recommendedName>
        <fullName evidence="7">Receptor L-domain domain-containing protein</fullName>
    </recommendedName>
</protein>
<evidence type="ECO:0000256" key="4">
    <source>
        <dbReference type="ARBA" id="ARBA00022729"/>
    </source>
</evidence>
<feature type="domain" description="Receptor L-domain" evidence="7">
    <location>
        <begin position="95"/>
        <end position="150"/>
    </location>
</feature>
<feature type="chain" id="PRO_5035777157" description="Receptor L-domain domain-containing protein" evidence="6">
    <location>
        <begin position="19"/>
        <end position="417"/>
    </location>
</feature>
<keyword evidence="3" id="KW-0964">Secreted</keyword>
<dbReference type="Gene3D" id="3.80.20.20">
    <property type="entry name" value="Receptor L-domain"/>
    <property type="match status" value="1"/>
</dbReference>
<evidence type="ECO:0000256" key="5">
    <source>
        <dbReference type="ARBA" id="ARBA00023180"/>
    </source>
</evidence>